<dbReference type="GO" id="GO:0008227">
    <property type="term" value="F:G protein-coupled amine receptor activity"/>
    <property type="evidence" value="ECO:0007669"/>
    <property type="project" value="UniProtKB-ARBA"/>
</dbReference>
<dbReference type="GO" id="GO:0005886">
    <property type="term" value="C:plasma membrane"/>
    <property type="evidence" value="ECO:0007669"/>
    <property type="project" value="TreeGrafter"/>
</dbReference>
<feature type="compositionally biased region" description="Polar residues" evidence="6">
    <location>
        <begin position="54"/>
        <end position="73"/>
    </location>
</feature>
<dbReference type="EMBL" id="CAQQ02065347">
    <property type="status" value="NOT_ANNOTATED_CDS"/>
    <property type="molecule type" value="Genomic_DNA"/>
</dbReference>
<dbReference type="GO" id="GO:0043410">
    <property type="term" value="P:positive regulation of MAPK cascade"/>
    <property type="evidence" value="ECO:0007669"/>
    <property type="project" value="TreeGrafter"/>
</dbReference>
<evidence type="ECO:0000256" key="4">
    <source>
        <dbReference type="ARBA" id="ARBA00023170"/>
    </source>
</evidence>
<keyword evidence="3" id="KW-1015">Disulfide bond</keyword>
<keyword evidence="7" id="KW-1133">Transmembrane helix</keyword>
<reference evidence="9" key="1">
    <citation type="submission" date="2013-02" db="EMBL/GenBank/DDBJ databases">
        <authorList>
            <person name="Hughes D."/>
        </authorList>
    </citation>
    <scope>NUCLEOTIDE SEQUENCE</scope>
    <source>
        <strain>Durham</strain>
        <strain evidence="9">NC isolate 2 -- Noor lab</strain>
    </source>
</reference>
<protein>
    <recommendedName>
        <fullName evidence="10">G-protein coupled receptors family 1 profile domain-containing protein</fullName>
    </recommendedName>
</protein>
<dbReference type="Gene3D" id="1.20.1070.10">
    <property type="entry name" value="Rhodopsin 7-helix transmembrane proteins"/>
    <property type="match status" value="1"/>
</dbReference>
<accession>T1GIF7</accession>
<evidence type="ECO:0000256" key="1">
    <source>
        <dbReference type="ARBA" id="ARBA00004141"/>
    </source>
</evidence>
<keyword evidence="7" id="KW-0472">Membrane</keyword>
<dbReference type="PANTHER" id="PTHR24248:SF199">
    <property type="entry name" value="IP13425P-RELATED"/>
    <property type="match status" value="1"/>
</dbReference>
<evidence type="ECO:0000256" key="2">
    <source>
        <dbReference type="ARBA" id="ARBA00023040"/>
    </source>
</evidence>
<keyword evidence="7" id="KW-0812">Transmembrane</keyword>
<evidence type="ECO:0000256" key="6">
    <source>
        <dbReference type="SAM" id="MobiDB-lite"/>
    </source>
</evidence>
<dbReference type="Proteomes" id="UP000015102">
    <property type="component" value="Unassembled WGS sequence"/>
</dbReference>
<dbReference type="GO" id="GO:0071880">
    <property type="term" value="P:adenylate cyclase-activating adrenergic receptor signaling pathway"/>
    <property type="evidence" value="ECO:0007669"/>
    <property type="project" value="TreeGrafter"/>
</dbReference>
<dbReference type="EMBL" id="CAQQ02065348">
    <property type="status" value="NOT_ANNOTATED_CDS"/>
    <property type="molecule type" value="Genomic_DNA"/>
</dbReference>
<dbReference type="STRING" id="36166.T1GIF7"/>
<comment type="subcellular location">
    <subcellularLocation>
        <location evidence="1">Membrane</location>
        <topology evidence="1">Multi-pass membrane protein</topology>
    </subcellularLocation>
</comment>
<keyword evidence="4" id="KW-0675">Receptor</keyword>
<evidence type="ECO:0008006" key="10">
    <source>
        <dbReference type="Google" id="ProtNLM"/>
    </source>
</evidence>
<evidence type="ECO:0000256" key="7">
    <source>
        <dbReference type="SAM" id="Phobius"/>
    </source>
</evidence>
<feature type="region of interest" description="Disordered" evidence="6">
    <location>
        <begin position="51"/>
        <end position="73"/>
    </location>
</feature>
<dbReference type="AlphaFoldDB" id="T1GIF7"/>
<evidence type="ECO:0000313" key="8">
    <source>
        <dbReference type="EnsemblMetazoa" id="MESCA003235-PA"/>
    </source>
</evidence>
<evidence type="ECO:0000313" key="9">
    <source>
        <dbReference type="Proteomes" id="UP000015102"/>
    </source>
</evidence>
<sequence>MHLIVLCTQQQLRNLCHRSSKCNCNCNCIYKHCKLKRLTTTETDCELDHYMSEQEPSPSQRKQMASRSLSNQTFTDDMIIDDTSLLRQNHHRNNNNTSGNYELMMGSSRTPSFKRQPSFISANRNTSTSLMSGISAQPSNSTVVEQQWTYGGHQRHQSVRHQCVSVSSNQYASDTYITRNTRIIHQNQQASKSLANRLTILKKENKTTQTLSIVVGGFIACWLPFFIDYLITPFLTEPSKALAEFLTWL</sequence>
<keyword evidence="9" id="KW-1185">Reference proteome</keyword>
<dbReference type="EnsemblMetazoa" id="MESCA003235-RA">
    <property type="protein sequence ID" value="MESCA003235-PA"/>
    <property type="gene ID" value="MESCA003235"/>
</dbReference>
<evidence type="ECO:0000256" key="3">
    <source>
        <dbReference type="ARBA" id="ARBA00023157"/>
    </source>
</evidence>
<organism evidence="8 9">
    <name type="scientific">Megaselia scalaris</name>
    <name type="common">Humpbacked fly</name>
    <name type="synonym">Phora scalaris</name>
    <dbReference type="NCBI Taxonomy" id="36166"/>
    <lineage>
        <taxon>Eukaryota</taxon>
        <taxon>Metazoa</taxon>
        <taxon>Ecdysozoa</taxon>
        <taxon>Arthropoda</taxon>
        <taxon>Hexapoda</taxon>
        <taxon>Insecta</taxon>
        <taxon>Pterygota</taxon>
        <taxon>Neoptera</taxon>
        <taxon>Endopterygota</taxon>
        <taxon>Diptera</taxon>
        <taxon>Brachycera</taxon>
        <taxon>Muscomorpha</taxon>
        <taxon>Platypezoidea</taxon>
        <taxon>Phoridae</taxon>
        <taxon>Megaseliini</taxon>
        <taxon>Megaselia</taxon>
    </lineage>
</organism>
<dbReference type="PANTHER" id="PTHR24248">
    <property type="entry name" value="ADRENERGIC RECEPTOR-RELATED G-PROTEIN COUPLED RECEPTOR"/>
    <property type="match status" value="1"/>
</dbReference>
<feature type="transmembrane region" description="Helical" evidence="7">
    <location>
        <begin position="211"/>
        <end position="231"/>
    </location>
</feature>
<dbReference type="HOGENOM" id="CLU_1118072_0_0_1"/>
<reference evidence="8" key="2">
    <citation type="submission" date="2015-06" db="UniProtKB">
        <authorList>
            <consortium name="EnsemblMetazoa"/>
        </authorList>
    </citation>
    <scope>IDENTIFICATION</scope>
</reference>
<keyword evidence="2" id="KW-0297">G-protein coupled receptor</keyword>
<proteinExistence type="predicted"/>
<evidence type="ECO:0000256" key="5">
    <source>
        <dbReference type="ARBA" id="ARBA00023224"/>
    </source>
</evidence>
<dbReference type="EMBL" id="CAQQ02065349">
    <property type="status" value="NOT_ANNOTATED_CDS"/>
    <property type="molecule type" value="Genomic_DNA"/>
</dbReference>
<dbReference type="EMBL" id="CAQQ02065350">
    <property type="status" value="NOT_ANNOTATED_CDS"/>
    <property type="molecule type" value="Genomic_DNA"/>
</dbReference>
<dbReference type="SUPFAM" id="SSF81321">
    <property type="entry name" value="Family A G protein-coupled receptor-like"/>
    <property type="match status" value="1"/>
</dbReference>
<name>T1GIF7_MEGSC</name>
<keyword evidence="5" id="KW-0807">Transducer</keyword>